<organism evidence="1 2">
    <name type="scientific">Haliea salexigens</name>
    <dbReference type="NCBI Taxonomy" id="287487"/>
    <lineage>
        <taxon>Bacteria</taxon>
        <taxon>Pseudomonadati</taxon>
        <taxon>Pseudomonadota</taxon>
        <taxon>Gammaproteobacteria</taxon>
        <taxon>Cellvibrionales</taxon>
        <taxon>Halieaceae</taxon>
        <taxon>Haliea</taxon>
    </lineage>
</organism>
<gene>
    <name evidence="1" type="ORF">DCP75_16755</name>
</gene>
<reference evidence="1 2" key="1">
    <citation type="journal article" date="2018" name="Nat. Biotechnol.">
        <title>A standardized bacterial taxonomy based on genome phylogeny substantially revises the tree of life.</title>
        <authorList>
            <person name="Parks D.H."/>
            <person name="Chuvochina M."/>
            <person name="Waite D.W."/>
            <person name="Rinke C."/>
            <person name="Skarshewski A."/>
            <person name="Chaumeil P.A."/>
            <person name="Hugenholtz P."/>
        </authorList>
    </citation>
    <scope>NUCLEOTIDE SEQUENCE [LARGE SCALE GENOMIC DNA]</scope>
    <source>
        <strain evidence="1">UBA9158</strain>
    </source>
</reference>
<dbReference type="InterPro" id="IPR045445">
    <property type="entry name" value="DUF6502"/>
</dbReference>
<evidence type="ECO:0000313" key="2">
    <source>
        <dbReference type="Proteomes" id="UP000259273"/>
    </source>
</evidence>
<dbReference type="STRING" id="1121937.GCA_000423125_01282"/>
<dbReference type="Pfam" id="PF20112">
    <property type="entry name" value="DUF6502"/>
    <property type="match status" value="1"/>
</dbReference>
<dbReference type="EMBL" id="DMND01000223">
    <property type="protein sequence ID" value="HAN29336.1"/>
    <property type="molecule type" value="Genomic_DNA"/>
</dbReference>
<accession>A0A3C1KT10</accession>
<dbReference type="Proteomes" id="UP000259273">
    <property type="component" value="Unassembled WGS sequence"/>
</dbReference>
<comment type="caution">
    <text evidence="1">The sequence shown here is derived from an EMBL/GenBank/DDBJ whole genome shotgun (WGS) entry which is preliminary data.</text>
</comment>
<proteinExistence type="predicted"/>
<evidence type="ECO:0000313" key="1">
    <source>
        <dbReference type="EMBL" id="HAN29336.1"/>
    </source>
</evidence>
<sequence length="243" mass="26612">MAYGTFAELAKRAFVDEGFLLVERDGKRATVSAVSALTGLTRKDVSRIRESEALLDGGASQRYNRAIRVISGWINDPAFNDASGEPAALPLEGGDWSFAALVRRYSGDIPAAAMLSTLQASENVEVRAGNAVLVERAYIPKATPLEKINILGKDVGELVHTIGHNLEVLPEQRFFQRKVSNASIAAATATEFRALSTRKSQALLEEYNAWLTQHQSESDETVGEPLRYVAVGIYYIELPEQEQ</sequence>
<protein>
    <submittedName>
        <fullName evidence="1">Uncharacterized protein</fullName>
    </submittedName>
</protein>
<dbReference type="AlphaFoldDB" id="A0A3C1KT10"/>
<name>A0A3C1KT10_9GAMM</name>